<comment type="similarity">
    <text evidence="1">Belongs to the RRF family.</text>
</comment>
<dbReference type="AlphaFoldDB" id="A0A420HPI2"/>
<dbReference type="InterPro" id="IPR036191">
    <property type="entry name" value="RRF_sf"/>
</dbReference>
<comment type="caution">
    <text evidence="5">The sequence shown here is derived from an EMBL/GenBank/DDBJ whole genome shotgun (WGS) entry which is preliminary data.</text>
</comment>
<dbReference type="PANTHER" id="PTHR20982">
    <property type="entry name" value="RIBOSOME RECYCLING FACTOR"/>
    <property type="match status" value="1"/>
</dbReference>
<dbReference type="InterPro" id="IPR023584">
    <property type="entry name" value="Ribosome_recyc_fac_dom"/>
</dbReference>
<protein>
    <recommendedName>
        <fullName evidence="4">Ribosome recycling factor domain-containing protein</fullName>
    </recommendedName>
</protein>
<name>A0A420HPI2_9PEZI</name>
<dbReference type="Gene3D" id="1.10.132.20">
    <property type="entry name" value="Ribosome-recycling factor"/>
    <property type="match status" value="1"/>
</dbReference>
<dbReference type="GO" id="GO:0005739">
    <property type="term" value="C:mitochondrion"/>
    <property type="evidence" value="ECO:0007669"/>
    <property type="project" value="TreeGrafter"/>
</dbReference>
<dbReference type="EMBL" id="MCBR01017602">
    <property type="protein sequence ID" value="RKF59331.1"/>
    <property type="molecule type" value="Genomic_DNA"/>
</dbReference>
<gene>
    <name evidence="5" type="ORF">GcC1_176012</name>
</gene>
<feature type="domain" description="Ribosome recycling factor" evidence="4">
    <location>
        <begin position="3"/>
        <end position="144"/>
    </location>
</feature>
<evidence type="ECO:0000256" key="2">
    <source>
        <dbReference type="ARBA" id="ARBA00022917"/>
    </source>
</evidence>
<dbReference type="PANTHER" id="PTHR20982:SF3">
    <property type="entry name" value="MITOCHONDRIAL RIBOSOME RECYCLING FACTOR PSEUDO 1"/>
    <property type="match status" value="1"/>
</dbReference>
<dbReference type="Proteomes" id="UP000285405">
    <property type="component" value="Unassembled WGS sequence"/>
</dbReference>
<evidence type="ECO:0000256" key="3">
    <source>
        <dbReference type="ARBA" id="ARBA00024909"/>
    </source>
</evidence>
<dbReference type="Pfam" id="PF01765">
    <property type="entry name" value="RRF"/>
    <property type="match status" value="1"/>
</dbReference>
<evidence type="ECO:0000313" key="6">
    <source>
        <dbReference type="Proteomes" id="UP000285405"/>
    </source>
</evidence>
<sequence>MRVAVQRDSKKTEQLSNLAHIVPMPGRKMSIQVGDKAHLKPIIAAIQASPGLNLQPIQDAQDPLKLTLPIPSQTKETRDRAIAEANSLCEMAITGIRATRAVMHKKLRNMELKKLARPDDLKKAHKEMEKVVEKGIENAKTTTQTQCTLIRNA</sequence>
<comment type="function">
    <text evidence="3">Necessary for protein synthesis in mitochondria. Functions as a ribosome recycling factor in mitochondria.</text>
</comment>
<accession>A0A420HPI2</accession>
<dbReference type="OrthoDB" id="407355at2759"/>
<dbReference type="InterPro" id="IPR002661">
    <property type="entry name" value="Ribosome_recyc_fac"/>
</dbReference>
<evidence type="ECO:0000259" key="4">
    <source>
        <dbReference type="Pfam" id="PF01765"/>
    </source>
</evidence>
<dbReference type="GO" id="GO:0006412">
    <property type="term" value="P:translation"/>
    <property type="evidence" value="ECO:0007669"/>
    <property type="project" value="UniProtKB-KW"/>
</dbReference>
<keyword evidence="2" id="KW-0648">Protein biosynthesis</keyword>
<dbReference type="SUPFAM" id="SSF55194">
    <property type="entry name" value="Ribosome recycling factor, RRF"/>
    <property type="match status" value="1"/>
</dbReference>
<evidence type="ECO:0000256" key="1">
    <source>
        <dbReference type="ARBA" id="ARBA00005912"/>
    </source>
</evidence>
<dbReference type="GO" id="GO:0043023">
    <property type="term" value="F:ribosomal large subunit binding"/>
    <property type="evidence" value="ECO:0007669"/>
    <property type="project" value="TreeGrafter"/>
</dbReference>
<reference evidence="5 6" key="1">
    <citation type="journal article" date="2018" name="BMC Genomics">
        <title>Comparative genome analyses reveal sequence features reflecting distinct modes of host-adaptation between dicot and monocot powdery mildew.</title>
        <authorList>
            <person name="Wu Y."/>
            <person name="Ma X."/>
            <person name="Pan Z."/>
            <person name="Kale S.D."/>
            <person name="Song Y."/>
            <person name="King H."/>
            <person name="Zhang Q."/>
            <person name="Presley C."/>
            <person name="Deng X."/>
            <person name="Wei C.I."/>
            <person name="Xiao S."/>
        </authorList>
    </citation>
    <scope>NUCLEOTIDE SEQUENCE [LARGE SCALE GENOMIC DNA]</scope>
    <source>
        <strain evidence="5">UCSC1</strain>
    </source>
</reference>
<evidence type="ECO:0000313" key="5">
    <source>
        <dbReference type="EMBL" id="RKF59331.1"/>
    </source>
</evidence>
<organism evidence="5 6">
    <name type="scientific">Golovinomyces cichoracearum</name>
    <dbReference type="NCBI Taxonomy" id="62708"/>
    <lineage>
        <taxon>Eukaryota</taxon>
        <taxon>Fungi</taxon>
        <taxon>Dikarya</taxon>
        <taxon>Ascomycota</taxon>
        <taxon>Pezizomycotina</taxon>
        <taxon>Leotiomycetes</taxon>
        <taxon>Erysiphales</taxon>
        <taxon>Erysiphaceae</taxon>
        <taxon>Golovinomyces</taxon>
    </lineage>
</organism>
<proteinExistence type="inferred from homology"/>